<dbReference type="InterPro" id="IPR002310">
    <property type="entry name" value="Gly-tRNA_ligase_asu"/>
</dbReference>
<proteinExistence type="inferred from homology"/>
<name>A0A4D6XPP7_9GAMM</name>
<dbReference type="PRINTS" id="PR01044">
    <property type="entry name" value="TRNASYNTHGA"/>
</dbReference>
<dbReference type="HAMAP" id="MF_00254">
    <property type="entry name" value="Gly_tRNA_synth_alpha"/>
    <property type="match status" value="1"/>
</dbReference>
<dbReference type="AlphaFoldDB" id="A0A4D6XPP7"/>
<evidence type="ECO:0000256" key="9">
    <source>
        <dbReference type="HAMAP-Rule" id="MF_00254"/>
    </source>
</evidence>
<dbReference type="GO" id="GO:0004820">
    <property type="term" value="F:glycine-tRNA ligase activity"/>
    <property type="evidence" value="ECO:0007669"/>
    <property type="project" value="UniProtKB-UniRule"/>
</dbReference>
<dbReference type="Gene3D" id="1.20.58.180">
    <property type="entry name" value="Class II aaRS and biotin synthetases, domain 2"/>
    <property type="match status" value="1"/>
</dbReference>
<accession>A0A4D6XPP7</accession>
<keyword evidence="9" id="KW-0963">Cytoplasm</keyword>
<evidence type="ECO:0000256" key="5">
    <source>
        <dbReference type="ARBA" id="ARBA00022840"/>
    </source>
</evidence>
<dbReference type="PANTHER" id="PTHR30075">
    <property type="entry name" value="GLYCYL-TRNA SYNTHETASE"/>
    <property type="match status" value="1"/>
</dbReference>
<keyword evidence="3 9" id="KW-0436">Ligase</keyword>
<comment type="subcellular location">
    <subcellularLocation>
        <location evidence="9">Cytoplasm</location>
    </subcellularLocation>
</comment>
<dbReference type="PANTHER" id="PTHR30075:SF2">
    <property type="entry name" value="GLYCINE--TRNA LIGASE, CHLOROPLASTIC_MITOCHONDRIAL 2"/>
    <property type="match status" value="1"/>
</dbReference>
<keyword evidence="5 9" id="KW-0067">ATP-binding</keyword>
<dbReference type="Gene3D" id="3.30.930.10">
    <property type="entry name" value="Bira Bifunctional Protein, Domain 2"/>
    <property type="match status" value="1"/>
</dbReference>
<comment type="catalytic activity">
    <reaction evidence="8 9">
        <text>tRNA(Gly) + glycine + ATP = glycyl-tRNA(Gly) + AMP + diphosphate</text>
        <dbReference type="Rhea" id="RHEA:16013"/>
        <dbReference type="Rhea" id="RHEA-COMP:9664"/>
        <dbReference type="Rhea" id="RHEA-COMP:9683"/>
        <dbReference type="ChEBI" id="CHEBI:30616"/>
        <dbReference type="ChEBI" id="CHEBI:33019"/>
        <dbReference type="ChEBI" id="CHEBI:57305"/>
        <dbReference type="ChEBI" id="CHEBI:78442"/>
        <dbReference type="ChEBI" id="CHEBI:78522"/>
        <dbReference type="ChEBI" id="CHEBI:456215"/>
        <dbReference type="EC" id="6.1.1.14"/>
    </reaction>
</comment>
<dbReference type="GO" id="GO:0006426">
    <property type="term" value="P:glycyl-tRNA aminoacylation"/>
    <property type="evidence" value="ECO:0007669"/>
    <property type="project" value="UniProtKB-UniRule"/>
</dbReference>
<evidence type="ECO:0000256" key="7">
    <source>
        <dbReference type="ARBA" id="ARBA00023146"/>
    </source>
</evidence>
<keyword evidence="7 9" id="KW-0030">Aminoacyl-tRNA synthetase</keyword>
<comment type="similarity">
    <text evidence="1 9">Belongs to the class-II aminoacyl-tRNA synthetase family.</text>
</comment>
<keyword evidence="6 9" id="KW-0648">Protein biosynthesis</keyword>
<keyword evidence="4 9" id="KW-0547">Nucleotide-binding</keyword>
<dbReference type="InterPro" id="IPR045864">
    <property type="entry name" value="aa-tRNA-synth_II/BPL/LPL"/>
</dbReference>
<organism evidence="10 11">
    <name type="scientific">Buchnera aphidicola</name>
    <name type="common">Anoecia oenotherae</name>
    <dbReference type="NCBI Taxonomy" id="1241833"/>
    <lineage>
        <taxon>Bacteria</taxon>
        <taxon>Pseudomonadati</taxon>
        <taxon>Pseudomonadota</taxon>
        <taxon>Gammaproteobacteria</taxon>
        <taxon>Enterobacterales</taxon>
        <taxon>Erwiniaceae</taxon>
        <taxon>Buchnera</taxon>
    </lineage>
</organism>
<evidence type="ECO:0000313" key="10">
    <source>
        <dbReference type="EMBL" id="QCI19242.1"/>
    </source>
</evidence>
<evidence type="ECO:0000313" key="11">
    <source>
        <dbReference type="Proteomes" id="UP000298677"/>
    </source>
</evidence>
<reference evidence="10 11" key="1">
    <citation type="submission" date="2018-10" db="EMBL/GenBank/DDBJ databases">
        <title>Comparative functional genomics of the obligate endosymbiont Buchnera aphidicola.</title>
        <authorList>
            <person name="Chong R.A."/>
        </authorList>
    </citation>
    <scope>NUCLEOTIDE SEQUENCE [LARGE SCALE GENOMIC DNA]</scope>
    <source>
        <strain evidence="10 11">Aoe</strain>
    </source>
</reference>
<dbReference type="PROSITE" id="PS50861">
    <property type="entry name" value="AA_TRNA_LIGASE_II_GLYAB"/>
    <property type="match status" value="1"/>
</dbReference>
<comment type="subunit">
    <text evidence="2 9">Tetramer of two alpha and two beta subunits.</text>
</comment>
<evidence type="ECO:0000256" key="1">
    <source>
        <dbReference type="ARBA" id="ARBA00008226"/>
    </source>
</evidence>
<dbReference type="NCBIfam" id="TIGR00388">
    <property type="entry name" value="glyQ"/>
    <property type="match status" value="1"/>
</dbReference>
<protein>
    <recommendedName>
        <fullName evidence="9">Glycine--tRNA ligase alpha subunit</fullName>
        <ecNumber evidence="9">6.1.1.14</ecNumber>
    </recommendedName>
    <alternativeName>
        <fullName evidence="9">Glycyl-tRNA synthetase alpha subunit</fullName>
        <shortName evidence="9">GlyRS</shortName>
    </alternativeName>
</protein>
<dbReference type="RefSeq" id="WP_158341649.1">
    <property type="nucleotide sequence ID" value="NZ_CP033012.1"/>
</dbReference>
<evidence type="ECO:0000256" key="6">
    <source>
        <dbReference type="ARBA" id="ARBA00022917"/>
    </source>
</evidence>
<dbReference type="SUPFAM" id="SSF55681">
    <property type="entry name" value="Class II aaRS and biotin synthetases"/>
    <property type="match status" value="1"/>
</dbReference>
<dbReference type="Proteomes" id="UP000298677">
    <property type="component" value="Chromosome"/>
</dbReference>
<gene>
    <name evidence="9 10" type="primary">glyQ</name>
    <name evidence="10" type="ORF">D9V65_00555</name>
</gene>
<dbReference type="OrthoDB" id="9802183at2"/>
<evidence type="ECO:0000256" key="3">
    <source>
        <dbReference type="ARBA" id="ARBA00022598"/>
    </source>
</evidence>
<keyword evidence="11" id="KW-1185">Reference proteome</keyword>
<dbReference type="NCBIfam" id="NF006827">
    <property type="entry name" value="PRK09348.1"/>
    <property type="match status" value="1"/>
</dbReference>
<dbReference type="EC" id="6.1.1.14" evidence="9"/>
<dbReference type="EMBL" id="CP033012">
    <property type="protein sequence ID" value="QCI19242.1"/>
    <property type="molecule type" value="Genomic_DNA"/>
</dbReference>
<sequence>MKLFKNITFISIINVLKQYWSSKGCIIIEQLDIPVGAGTFHPETFFNSIGKKHFSRAYVQSSRRPSDGRFGKNPNRLQRYYQFQIIIKPAPNNIQDLFLNSLKQLNIHSTEQDIRFVEDNWENPTLGASGIGWEVWINGMEVFQFTYFQQVGGVECDPVAVEITYGLERLCMHIQNIDNVYDLVWDISKNKKSFTYKELFLVNEEEQSMYNFEYSDTNTLFSLFEIYLKETERLLNLKNPLIIPAYENLLYAIHNFNLLDAKKVISVTERQNYILKIRSFSKKIANIYFFRVSTLIT</sequence>
<dbReference type="GO" id="GO:0005524">
    <property type="term" value="F:ATP binding"/>
    <property type="evidence" value="ECO:0007669"/>
    <property type="project" value="UniProtKB-UniRule"/>
</dbReference>
<dbReference type="Pfam" id="PF02091">
    <property type="entry name" value="tRNA-synt_2e"/>
    <property type="match status" value="1"/>
</dbReference>
<evidence type="ECO:0000256" key="2">
    <source>
        <dbReference type="ARBA" id="ARBA00011209"/>
    </source>
</evidence>
<dbReference type="GO" id="GO:0005829">
    <property type="term" value="C:cytosol"/>
    <property type="evidence" value="ECO:0007669"/>
    <property type="project" value="TreeGrafter"/>
</dbReference>
<evidence type="ECO:0000256" key="4">
    <source>
        <dbReference type="ARBA" id="ARBA00022741"/>
    </source>
</evidence>
<evidence type="ECO:0000256" key="8">
    <source>
        <dbReference type="ARBA" id="ARBA00047937"/>
    </source>
</evidence>
<dbReference type="InterPro" id="IPR006194">
    <property type="entry name" value="Gly-tRNA-synth_heterodimer"/>
</dbReference>